<organism evidence="1">
    <name type="scientific">Culex pipiens</name>
    <name type="common">House mosquito</name>
    <dbReference type="NCBI Taxonomy" id="7175"/>
    <lineage>
        <taxon>Eukaryota</taxon>
        <taxon>Metazoa</taxon>
        <taxon>Ecdysozoa</taxon>
        <taxon>Arthropoda</taxon>
        <taxon>Hexapoda</taxon>
        <taxon>Insecta</taxon>
        <taxon>Pterygota</taxon>
        <taxon>Neoptera</taxon>
        <taxon>Endopterygota</taxon>
        <taxon>Diptera</taxon>
        <taxon>Nematocera</taxon>
        <taxon>Culicoidea</taxon>
        <taxon>Culicidae</taxon>
        <taxon>Culicinae</taxon>
        <taxon>Culicini</taxon>
        <taxon>Culex</taxon>
        <taxon>Culex</taxon>
    </lineage>
</organism>
<proteinExistence type="predicted"/>
<dbReference type="EMBL" id="HBUE01245668">
    <property type="protein sequence ID" value="CAG6551918.1"/>
    <property type="molecule type" value="Transcribed_RNA"/>
</dbReference>
<dbReference type="EMBL" id="HBUE01352769">
    <property type="protein sequence ID" value="CAG6604217.1"/>
    <property type="molecule type" value="Transcribed_RNA"/>
</dbReference>
<sequence>MVIFFQNKFEFLTANRTAQSLRSIAKGCCTQNDLFGISLILPAAAPRPQLEIGIFEVLLVNLTLRNFYNLPLFFLFDARSQRYFSSISSNSALSFCTLFSGLKSRTRSR</sequence>
<dbReference type="AlphaFoldDB" id="A0A8D8FJ02"/>
<evidence type="ECO:0000313" key="1">
    <source>
        <dbReference type="EMBL" id="CAG6474492.1"/>
    </source>
</evidence>
<accession>A0A8D8FJ02</accession>
<reference evidence="1" key="1">
    <citation type="submission" date="2021-05" db="EMBL/GenBank/DDBJ databases">
        <authorList>
            <person name="Alioto T."/>
            <person name="Alioto T."/>
            <person name="Gomez Garrido J."/>
        </authorList>
    </citation>
    <scope>NUCLEOTIDE SEQUENCE</scope>
</reference>
<dbReference type="EMBL" id="HBUE01074837">
    <property type="protein sequence ID" value="CAG6474492.1"/>
    <property type="molecule type" value="Transcribed_RNA"/>
</dbReference>
<protein>
    <submittedName>
        <fullName evidence="1">(northern house mosquito) hypothetical protein</fullName>
    </submittedName>
</protein>
<name>A0A8D8FJ02_CULPI</name>